<dbReference type="Gene3D" id="2.120.10.30">
    <property type="entry name" value="TolB, C-terminal domain"/>
    <property type="match status" value="1"/>
</dbReference>
<dbReference type="InterPro" id="IPR011041">
    <property type="entry name" value="Quinoprot_gluc/sorb_DH_b-prop"/>
</dbReference>
<feature type="domain" description="Pyrroloquinoline quinone-dependent pyranose dehydrogenase beta-propeller" evidence="1">
    <location>
        <begin position="1"/>
        <end position="235"/>
    </location>
</feature>
<dbReference type="Proteomes" id="UP000193498">
    <property type="component" value="Unassembled WGS sequence"/>
</dbReference>
<dbReference type="AlphaFoldDB" id="A0A1Y1YB12"/>
<reference evidence="2 3" key="1">
    <citation type="submission" date="2016-07" db="EMBL/GenBank/DDBJ databases">
        <title>Pervasive Adenine N6-methylation of Active Genes in Fungi.</title>
        <authorList>
            <consortium name="DOE Joint Genome Institute"/>
            <person name="Mondo S.J."/>
            <person name="Dannebaum R.O."/>
            <person name="Kuo R.C."/>
            <person name="Labutti K."/>
            <person name="Haridas S."/>
            <person name="Kuo A."/>
            <person name="Salamov A."/>
            <person name="Ahrendt S.R."/>
            <person name="Lipzen A."/>
            <person name="Sullivan W."/>
            <person name="Andreopoulos W.B."/>
            <person name="Clum A."/>
            <person name="Lindquist E."/>
            <person name="Daum C."/>
            <person name="Ramamoorthy G.K."/>
            <person name="Gryganskyi A."/>
            <person name="Culley D."/>
            <person name="Magnuson J.K."/>
            <person name="James T.Y."/>
            <person name="O'Malley M.A."/>
            <person name="Stajich J.E."/>
            <person name="Spatafora J.W."/>
            <person name="Visel A."/>
            <person name="Grigoriev I.V."/>
        </authorList>
    </citation>
    <scope>NUCLEOTIDE SEQUENCE [LARGE SCALE GENOMIC DNA]</scope>
    <source>
        <strain evidence="2 3">CBS 931.73</strain>
    </source>
</reference>
<dbReference type="OrthoDB" id="507128at2759"/>
<protein>
    <submittedName>
        <fullName evidence="2">Soluble quino protein glucose dehydrogenase</fullName>
    </submittedName>
</protein>
<keyword evidence="3" id="KW-1185">Reference proteome</keyword>
<name>A0A1Y1YB12_9FUNG</name>
<dbReference type="InterPro" id="IPR054539">
    <property type="entry name" value="Beta-prop_PDH"/>
</dbReference>
<evidence type="ECO:0000259" key="1">
    <source>
        <dbReference type="Pfam" id="PF22807"/>
    </source>
</evidence>
<dbReference type="InterPro" id="IPR011042">
    <property type="entry name" value="6-blade_b-propeller_TolB-like"/>
</dbReference>
<comment type="caution">
    <text evidence="2">The sequence shown here is derived from an EMBL/GenBank/DDBJ whole genome shotgun (WGS) entry which is preliminary data.</text>
</comment>
<dbReference type="InParanoid" id="A0A1Y1YB12"/>
<evidence type="ECO:0000313" key="3">
    <source>
        <dbReference type="Proteomes" id="UP000193498"/>
    </source>
</evidence>
<dbReference type="Pfam" id="PF22807">
    <property type="entry name" value="TrAA12"/>
    <property type="match status" value="1"/>
</dbReference>
<dbReference type="SUPFAM" id="SSF50952">
    <property type="entry name" value="Soluble quinoprotein glucose dehydrogenase"/>
    <property type="match status" value="1"/>
</dbReference>
<organism evidence="2 3">
    <name type="scientific">Basidiobolus meristosporus CBS 931.73</name>
    <dbReference type="NCBI Taxonomy" id="1314790"/>
    <lineage>
        <taxon>Eukaryota</taxon>
        <taxon>Fungi</taxon>
        <taxon>Fungi incertae sedis</taxon>
        <taxon>Zoopagomycota</taxon>
        <taxon>Entomophthoromycotina</taxon>
        <taxon>Basidiobolomycetes</taxon>
        <taxon>Basidiobolales</taxon>
        <taxon>Basidiobolaceae</taxon>
        <taxon>Basidiobolus</taxon>
    </lineage>
</organism>
<dbReference type="STRING" id="1314790.A0A1Y1YB12"/>
<accession>A0A1Y1YB12</accession>
<gene>
    <name evidence="2" type="ORF">K493DRAFT_337458</name>
</gene>
<proteinExistence type="predicted"/>
<dbReference type="EMBL" id="MCFE01000183">
    <property type="protein sequence ID" value="ORX95189.1"/>
    <property type="molecule type" value="Genomic_DNA"/>
</dbReference>
<evidence type="ECO:0000313" key="2">
    <source>
        <dbReference type="EMBL" id="ORX95189.1"/>
    </source>
</evidence>
<sequence>MSHPRGITFDPAGSLLVVCVESQEVVALREDASGAFSKYTIINQTNLPAQFTLNHGIAYFQDHLYLSNDTTAYRWPYGAGQLTLATNTPQRVIRNIDGGGNHFTRTLLIRESDGRLFINVGSSGNVDPNSNRAKVRYFDLGASGDSWLPGNPDGFDFQAGAVLADGVRNECGLGLDRHENVWGVENGSDQLIRSDLGGDIHEWNPAEEMNFFGGNRTNPATNVSFGWPYCWLISDTWCRNSTNNMPPALAMQAHSFSAPLDIKFFDGSGCGVAGGFSCSHAWDAFISFHGSWNRDRPNGRKIVRVPIDPVTGKPVGGISGQVFDVWGELDPGNCQDTCFRPVGLAFDRKGHLYVSSDSSNEIWRISLENDASLRSASVLLVRAVALLTLGCSSLIH</sequence>